<dbReference type="RefSeq" id="WP_277278881.1">
    <property type="nucleotide sequence ID" value="NZ_DPOP01000153.1"/>
</dbReference>
<gene>
    <name evidence="2" type="ORF">DHR80_19845</name>
</gene>
<feature type="non-terminal residue" evidence="2">
    <location>
        <position position="63"/>
    </location>
</feature>
<dbReference type="STRING" id="168935.AUP42_03675"/>
<keyword evidence="1" id="KW-0812">Transmembrane</keyword>
<evidence type="ECO:0000256" key="1">
    <source>
        <dbReference type="SAM" id="Phobius"/>
    </source>
</evidence>
<name>A0A3D5NDG4_9PROT</name>
<protein>
    <recommendedName>
        <fullName evidence="4">Cytochrome o ubiquinol oxidase subunit I</fullName>
    </recommendedName>
</protein>
<comment type="caution">
    <text evidence="2">The sequence shown here is derived from an EMBL/GenBank/DDBJ whole genome shotgun (WGS) entry which is preliminary data.</text>
</comment>
<proteinExistence type="predicted"/>
<dbReference type="EMBL" id="DPOP01000153">
    <property type="protein sequence ID" value="HCW69407.1"/>
    <property type="molecule type" value="Genomic_DNA"/>
</dbReference>
<evidence type="ECO:0000313" key="2">
    <source>
        <dbReference type="EMBL" id="HCW69407.1"/>
    </source>
</evidence>
<organism evidence="2 3">
    <name type="scientific">Thalassospira lucentensis</name>
    <dbReference type="NCBI Taxonomy" id="168935"/>
    <lineage>
        <taxon>Bacteria</taxon>
        <taxon>Pseudomonadati</taxon>
        <taxon>Pseudomonadota</taxon>
        <taxon>Alphaproteobacteria</taxon>
        <taxon>Rhodospirillales</taxon>
        <taxon>Thalassospiraceae</taxon>
        <taxon>Thalassospira</taxon>
    </lineage>
</organism>
<dbReference type="Proteomes" id="UP000264179">
    <property type="component" value="Unassembled WGS sequence"/>
</dbReference>
<accession>A0A3D5NDG4</accession>
<dbReference type="AlphaFoldDB" id="A0A3D5NDG4"/>
<evidence type="ECO:0008006" key="4">
    <source>
        <dbReference type="Google" id="ProtNLM"/>
    </source>
</evidence>
<feature type="transmembrane region" description="Helical" evidence="1">
    <location>
        <begin position="26"/>
        <end position="48"/>
    </location>
</feature>
<reference evidence="2 3" key="1">
    <citation type="journal article" date="2018" name="Nat. Biotechnol.">
        <title>A standardized bacterial taxonomy based on genome phylogeny substantially revises the tree of life.</title>
        <authorList>
            <person name="Parks D.H."/>
            <person name="Chuvochina M."/>
            <person name="Waite D.W."/>
            <person name="Rinke C."/>
            <person name="Skarshewski A."/>
            <person name="Chaumeil P.A."/>
            <person name="Hugenholtz P."/>
        </authorList>
    </citation>
    <scope>NUCLEOTIDE SEQUENCE [LARGE SCALE GENOMIC DNA]</scope>
    <source>
        <strain evidence="2">UBA9881</strain>
    </source>
</reference>
<evidence type="ECO:0000313" key="3">
    <source>
        <dbReference type="Proteomes" id="UP000264179"/>
    </source>
</evidence>
<keyword evidence="1" id="KW-0472">Membrane</keyword>
<keyword evidence="1" id="KW-1133">Transmembrane helix</keyword>
<sequence>MFSNPDLLNFIFGRLSLDSLPFHEPILVVTFAAVALGGIAVVGGITYFRLWGYLWNEWITSID</sequence>